<protein>
    <recommendedName>
        <fullName evidence="3">dolichol kinase</fullName>
        <ecNumber evidence="3">2.7.1.108</ecNumber>
    </recommendedName>
</protein>
<evidence type="ECO:0000313" key="13">
    <source>
        <dbReference type="RefSeq" id="XP_033461298.1"/>
    </source>
</evidence>
<feature type="compositionally biased region" description="Polar residues" evidence="10">
    <location>
        <begin position="70"/>
        <end position="82"/>
    </location>
</feature>
<feature type="compositionally biased region" description="Low complexity" evidence="10">
    <location>
        <begin position="512"/>
        <end position="522"/>
    </location>
</feature>
<dbReference type="InterPro" id="IPR032974">
    <property type="entry name" value="Polypren_kinase"/>
</dbReference>
<dbReference type="PANTHER" id="PTHR13205">
    <property type="entry name" value="TRANSMEMBRANE PROTEIN 15-RELATED"/>
    <property type="match status" value="1"/>
</dbReference>
<evidence type="ECO:0000256" key="5">
    <source>
        <dbReference type="ARBA" id="ARBA00022692"/>
    </source>
</evidence>
<comment type="similarity">
    <text evidence="2">Belongs to the polyprenol kinase family.</text>
</comment>
<feature type="transmembrane region" description="Helical" evidence="11">
    <location>
        <begin position="840"/>
        <end position="859"/>
    </location>
</feature>
<reference evidence="13" key="1">
    <citation type="submission" date="2020-01" db="EMBL/GenBank/DDBJ databases">
        <authorList>
            <consortium name="DOE Joint Genome Institute"/>
            <person name="Haridas S."/>
            <person name="Albert R."/>
            <person name="Binder M."/>
            <person name="Bloem J."/>
            <person name="Labutti K."/>
            <person name="Salamov A."/>
            <person name="Andreopoulos B."/>
            <person name="Baker S.E."/>
            <person name="Barry K."/>
            <person name="Bills G."/>
            <person name="Bluhm B.H."/>
            <person name="Cannon C."/>
            <person name="Castanera R."/>
            <person name="Culley D.E."/>
            <person name="Daum C."/>
            <person name="Ezra D."/>
            <person name="Gonzalez J.B."/>
            <person name="Henrissat B."/>
            <person name="Kuo A."/>
            <person name="Liang C."/>
            <person name="Lipzen A."/>
            <person name="Lutzoni F."/>
            <person name="Magnuson J."/>
            <person name="Mondo S."/>
            <person name="Nolan M."/>
            <person name="Ohm R."/>
            <person name="Pangilinan J."/>
            <person name="Park H.-J."/>
            <person name="Ramirez L."/>
            <person name="Alfaro M."/>
            <person name="Sun H."/>
            <person name="Tritt A."/>
            <person name="Yoshinaga Y."/>
            <person name="Zwiers L.-H."/>
            <person name="Turgeon B.G."/>
            <person name="Goodwin S.B."/>
            <person name="Spatafora J.W."/>
            <person name="Crous P.W."/>
            <person name="Grigoriev I.V."/>
        </authorList>
    </citation>
    <scope>NUCLEOTIDE SEQUENCE</scope>
    <source>
        <strain evidence="13">CBS 342.82</strain>
    </source>
</reference>
<dbReference type="GO" id="GO:0043048">
    <property type="term" value="P:dolichyl monophosphate biosynthetic process"/>
    <property type="evidence" value="ECO:0007669"/>
    <property type="project" value="TreeGrafter"/>
</dbReference>
<feature type="region of interest" description="Disordered" evidence="10">
    <location>
        <begin position="503"/>
        <end position="543"/>
    </location>
</feature>
<gene>
    <name evidence="13" type="ORF">K489DRAFT_378682</name>
</gene>
<evidence type="ECO:0000256" key="8">
    <source>
        <dbReference type="ARBA" id="ARBA00022989"/>
    </source>
</evidence>
<keyword evidence="6" id="KW-0418">Kinase</keyword>
<dbReference type="GeneID" id="54362260"/>
<feature type="transmembrane region" description="Helical" evidence="11">
    <location>
        <begin position="879"/>
        <end position="898"/>
    </location>
</feature>
<organism evidence="13">
    <name type="scientific">Dissoconium aciculare CBS 342.82</name>
    <dbReference type="NCBI Taxonomy" id="1314786"/>
    <lineage>
        <taxon>Eukaryota</taxon>
        <taxon>Fungi</taxon>
        <taxon>Dikarya</taxon>
        <taxon>Ascomycota</taxon>
        <taxon>Pezizomycotina</taxon>
        <taxon>Dothideomycetes</taxon>
        <taxon>Dothideomycetidae</taxon>
        <taxon>Mycosphaerellales</taxon>
        <taxon>Dissoconiaceae</taxon>
        <taxon>Dissoconium</taxon>
    </lineage>
</organism>
<dbReference type="Proteomes" id="UP000504637">
    <property type="component" value="Unplaced"/>
</dbReference>
<evidence type="ECO:0000256" key="10">
    <source>
        <dbReference type="SAM" id="MobiDB-lite"/>
    </source>
</evidence>
<evidence type="ECO:0000256" key="4">
    <source>
        <dbReference type="ARBA" id="ARBA00022679"/>
    </source>
</evidence>
<feature type="transmembrane region" description="Helical" evidence="11">
    <location>
        <begin position="182"/>
        <end position="206"/>
    </location>
</feature>
<keyword evidence="4" id="KW-0808">Transferase</keyword>
<sequence>MSDAEQMSPGETTAGALAADIDKLREQGSRTPRPYLLEGQEVLQDGTEIRDRHNLTQADGHADDSKRRNGTTNRRISDTNGHNRIRQPSRPGIESGSEADDERPTLVKALPPSVLRPRKGLKTGEDDEDALLTPSQLDDEGRRLPDNFEEQGYAVHVRSKSEDAAELEVLRRRRLAEFLRRLSEVALMVAIVLVVLCGRGVARVAWQWSLEILTHVIIVVALIVAYPIKLSIVDEHARPERLWQRFRVPASFDPATVLYPPILPLLVALSVAPLNPAVILPNIILGLSALPQRLFPRSSRLGGINAVHWLISIIPLIISSYIAGPKRSISGSITGLSTETLVSLYPLHNALLSPLHYLTTTSLLISELHLLSATLINLLLLAASPQAVVLKSCLWIGGVIFLVFCGPVLNWNITLARVPKWKLRRPGHGKEERRSLVDSVADLINIQRATSAFRASTSDRAVDSDADEDEPKISMKLAAKPIVRRINTTVLFPLYDTLTHGPHSAVEDRGSTRPTRPRSSTVPEHDMRGTFEPKGGPGRSKSRTSRAQWYLQLTPDQAFRRKWIYATFTYVCVLIAILGPVRSYITWRSLAEQEPIGWALGYMFGQIPLVRTFVETLGIETWAFLPQQAGDWTSLLQHFQTVPLDIDAIRDVIGASNVRLLLLGYWAFVLLVGLLVVFSLTAYVEVDTRRKVFHGVMVAMLAPTIFVDPCYCALALSLVLTVFLLLEAIRAGQIPPLGSAISRFVAPYVDGRDLRGPVVVSHIFLLIGCAVPLWFSLASMPRTGGLPWVGWEVGSGTRETAMVAGVICVGMGDAAASLIGRRYGRHKWLWVGGKSLEGSAAFAAAVTIGLMAVKTWLVLGGWKDGGRAITGGSPDALLFGWTVTLFKAFFCACGASFMEAVLTGANDNVVVPIALWLLVKGTRL</sequence>
<comment type="subcellular location">
    <subcellularLocation>
        <location evidence="1">Endoplasmic reticulum membrane</location>
        <topology evidence="1">Multi-pass membrane protein</topology>
    </subcellularLocation>
</comment>
<keyword evidence="9 11" id="KW-0472">Membrane</keyword>
<feature type="transmembrane region" description="Helical" evidence="11">
    <location>
        <begin position="394"/>
        <end position="415"/>
    </location>
</feature>
<feature type="transmembrane region" description="Helical" evidence="11">
    <location>
        <begin position="368"/>
        <end position="388"/>
    </location>
</feature>
<keyword evidence="7" id="KW-0256">Endoplasmic reticulum</keyword>
<evidence type="ECO:0000256" key="3">
    <source>
        <dbReference type="ARBA" id="ARBA00012132"/>
    </source>
</evidence>
<dbReference type="GO" id="GO:0004168">
    <property type="term" value="F:dolichol kinase activity"/>
    <property type="evidence" value="ECO:0007669"/>
    <property type="project" value="UniProtKB-EC"/>
</dbReference>
<evidence type="ECO:0000256" key="11">
    <source>
        <dbReference type="SAM" id="Phobius"/>
    </source>
</evidence>
<keyword evidence="5 11" id="KW-0812">Transmembrane</keyword>
<feature type="transmembrane region" description="Helical" evidence="11">
    <location>
        <begin position="660"/>
        <end position="684"/>
    </location>
</feature>
<feature type="transmembrane region" description="Helical" evidence="11">
    <location>
        <begin position="212"/>
        <end position="232"/>
    </location>
</feature>
<feature type="transmembrane region" description="Helical" evidence="11">
    <location>
        <begin position="696"/>
        <end position="726"/>
    </location>
</feature>
<feature type="transmembrane region" description="Helical" evidence="11">
    <location>
        <begin position="800"/>
        <end position="819"/>
    </location>
</feature>
<dbReference type="EC" id="2.7.1.108" evidence="3"/>
<evidence type="ECO:0000256" key="2">
    <source>
        <dbReference type="ARBA" id="ARBA00010794"/>
    </source>
</evidence>
<keyword evidence="12" id="KW-1185">Reference proteome</keyword>
<feature type="compositionally biased region" description="Basic and acidic residues" evidence="10">
    <location>
        <begin position="47"/>
        <end position="67"/>
    </location>
</feature>
<keyword evidence="8 11" id="KW-1133">Transmembrane helix</keyword>
<feature type="region of interest" description="Disordered" evidence="10">
    <location>
        <begin position="1"/>
        <end position="144"/>
    </location>
</feature>
<name>A0A6J3MBP9_9PEZI</name>
<reference evidence="13" key="3">
    <citation type="submission" date="2025-08" db="UniProtKB">
        <authorList>
            <consortium name="RefSeq"/>
        </authorList>
    </citation>
    <scope>IDENTIFICATION</scope>
    <source>
        <strain evidence="13">CBS 342.82</strain>
    </source>
</reference>
<dbReference type="AlphaFoldDB" id="A0A6J3MBP9"/>
<feature type="transmembrane region" description="Helical" evidence="11">
    <location>
        <begin position="758"/>
        <end position="780"/>
    </location>
</feature>
<dbReference type="GO" id="GO:0005789">
    <property type="term" value="C:endoplasmic reticulum membrane"/>
    <property type="evidence" value="ECO:0007669"/>
    <property type="project" value="UniProtKB-SubCell"/>
</dbReference>
<reference evidence="13" key="2">
    <citation type="submission" date="2020-04" db="EMBL/GenBank/DDBJ databases">
        <authorList>
            <consortium name="NCBI Genome Project"/>
        </authorList>
    </citation>
    <scope>NUCLEOTIDE SEQUENCE</scope>
    <source>
        <strain evidence="13">CBS 342.82</strain>
    </source>
</reference>
<dbReference type="OrthoDB" id="377083at2759"/>
<feature type="transmembrane region" description="Helical" evidence="11">
    <location>
        <begin position="563"/>
        <end position="584"/>
    </location>
</feature>
<dbReference type="RefSeq" id="XP_033461298.1">
    <property type="nucleotide sequence ID" value="XM_033604460.1"/>
</dbReference>
<evidence type="ECO:0000256" key="7">
    <source>
        <dbReference type="ARBA" id="ARBA00022824"/>
    </source>
</evidence>
<evidence type="ECO:0000256" key="1">
    <source>
        <dbReference type="ARBA" id="ARBA00004477"/>
    </source>
</evidence>
<feature type="transmembrane region" description="Helical" evidence="11">
    <location>
        <begin position="307"/>
        <end position="323"/>
    </location>
</feature>
<accession>A0A6J3MBP9</accession>
<proteinExistence type="inferred from homology"/>
<evidence type="ECO:0000313" key="12">
    <source>
        <dbReference type="Proteomes" id="UP000504637"/>
    </source>
</evidence>
<dbReference type="PANTHER" id="PTHR13205:SF15">
    <property type="entry name" value="DOLICHOL KINASE"/>
    <property type="match status" value="1"/>
</dbReference>
<evidence type="ECO:0000256" key="9">
    <source>
        <dbReference type="ARBA" id="ARBA00023136"/>
    </source>
</evidence>
<evidence type="ECO:0000256" key="6">
    <source>
        <dbReference type="ARBA" id="ARBA00022777"/>
    </source>
</evidence>